<name>A0A218WRH6_PUNGR</name>
<evidence type="ECO:0000313" key="4">
    <source>
        <dbReference type="Proteomes" id="UP000515151"/>
    </source>
</evidence>
<evidence type="ECO:0000256" key="1">
    <source>
        <dbReference type="SAM" id="MobiDB-lite"/>
    </source>
</evidence>
<organism evidence="2 3">
    <name type="scientific">Punica granatum</name>
    <name type="common">Pomegranate</name>
    <dbReference type="NCBI Taxonomy" id="22663"/>
    <lineage>
        <taxon>Eukaryota</taxon>
        <taxon>Viridiplantae</taxon>
        <taxon>Streptophyta</taxon>
        <taxon>Embryophyta</taxon>
        <taxon>Tracheophyta</taxon>
        <taxon>Spermatophyta</taxon>
        <taxon>Magnoliopsida</taxon>
        <taxon>eudicotyledons</taxon>
        <taxon>Gunneridae</taxon>
        <taxon>Pentapetalae</taxon>
        <taxon>rosids</taxon>
        <taxon>malvids</taxon>
        <taxon>Myrtales</taxon>
        <taxon>Lythraceae</taxon>
        <taxon>Punica</taxon>
    </lineage>
</organism>
<dbReference type="AlphaFoldDB" id="A0A218WRH6"/>
<evidence type="ECO:0000313" key="3">
    <source>
        <dbReference type="Proteomes" id="UP000197138"/>
    </source>
</evidence>
<dbReference type="PANTHER" id="PTHR34570">
    <property type="entry name" value="OS03G0593100 PROTEIN"/>
    <property type="match status" value="1"/>
</dbReference>
<accession>A0A218WRH6</accession>
<reference evidence="2" key="2">
    <citation type="submission" date="2017-06" db="EMBL/GenBank/DDBJ databases">
        <title>The pomegranate genome and the genomics of punicalagin biosynthesis.</title>
        <authorList>
            <person name="Xu C."/>
        </authorList>
    </citation>
    <scope>NUCLEOTIDE SEQUENCE [LARGE SCALE GENOMIC DNA]</scope>
    <source>
        <tissue evidence="2">Fresh leaf</tissue>
    </source>
</reference>
<dbReference type="EMBL" id="MTKT01003240">
    <property type="protein sequence ID" value="OWM75444.1"/>
    <property type="molecule type" value="Genomic_DNA"/>
</dbReference>
<dbReference type="Proteomes" id="UP000197138">
    <property type="component" value="Unassembled WGS sequence"/>
</dbReference>
<sequence>MDQKGSDPTVSSSSIALLQERFRELERVKERRVEKELTEQKPTTFRPRVNSTAHLDDRYKLCFPPQVKTRQPPQDFSLSLGLNSQSHLIDPRAMKNLTQLSSSPKRPRESFENSDVDTSLHL</sequence>
<keyword evidence="4" id="KW-1185">Reference proteome</keyword>
<dbReference type="GeneID" id="116194035"/>
<dbReference type="OrthoDB" id="671858at2759"/>
<dbReference type="Proteomes" id="UP000515151">
    <property type="component" value="Chromosome 2"/>
</dbReference>
<evidence type="ECO:0000313" key="2">
    <source>
        <dbReference type="EMBL" id="OWM75444.1"/>
    </source>
</evidence>
<reference evidence="5" key="4">
    <citation type="submission" date="2025-04" db="UniProtKB">
        <authorList>
            <consortium name="RefSeq"/>
        </authorList>
    </citation>
    <scope>IDENTIFICATION</scope>
    <source>
        <tissue evidence="5">Leaf</tissue>
    </source>
</reference>
<feature type="region of interest" description="Disordered" evidence="1">
    <location>
        <begin position="98"/>
        <end position="122"/>
    </location>
</feature>
<gene>
    <name evidence="5" type="primary">LOC116194035</name>
    <name evidence="2" type="ORF">CDL15_Pgr021608</name>
</gene>
<evidence type="ECO:0000313" key="5">
    <source>
        <dbReference type="RefSeq" id="XP_031378617.1"/>
    </source>
</evidence>
<reference evidence="3" key="1">
    <citation type="journal article" date="2017" name="Plant J.">
        <title>The pomegranate (Punica granatum L.) genome and the genomics of punicalagin biosynthesis.</title>
        <authorList>
            <person name="Qin G."/>
            <person name="Xu C."/>
            <person name="Ming R."/>
            <person name="Tang H."/>
            <person name="Guyot R."/>
            <person name="Kramer E.M."/>
            <person name="Hu Y."/>
            <person name="Yi X."/>
            <person name="Qi Y."/>
            <person name="Xu X."/>
            <person name="Gao Z."/>
            <person name="Pan H."/>
            <person name="Jian J."/>
            <person name="Tian Y."/>
            <person name="Yue Z."/>
            <person name="Xu Y."/>
        </authorList>
    </citation>
    <scope>NUCLEOTIDE SEQUENCE [LARGE SCALE GENOMIC DNA]</scope>
    <source>
        <strain evidence="3">cv. Dabenzi</strain>
    </source>
</reference>
<dbReference type="PANTHER" id="PTHR34570:SF20">
    <property type="entry name" value="MYB-CC TYPE TRANSCRIPTION FACTOR LHEQLE-CONTAINING DOMAIN-CONTAINING PROTEIN"/>
    <property type="match status" value="1"/>
</dbReference>
<reference evidence="4" key="3">
    <citation type="journal article" date="2020" name="Plant Biotechnol. J.">
        <title>The pomegranate (Punica granatum L.) draft genome dissects genetic divergence between soft- and hard-seeded cultivars.</title>
        <authorList>
            <person name="Luo X."/>
            <person name="Li H."/>
            <person name="Wu Z."/>
            <person name="Yao W."/>
            <person name="Zhao P."/>
            <person name="Cao D."/>
            <person name="Yu H."/>
            <person name="Li K."/>
            <person name="Poudel K."/>
            <person name="Zhao D."/>
            <person name="Zhang F."/>
            <person name="Xia X."/>
            <person name="Chen L."/>
            <person name="Wang Q."/>
            <person name="Jing D."/>
            <person name="Cao S."/>
        </authorList>
    </citation>
    <scope>NUCLEOTIDE SEQUENCE [LARGE SCALE GENOMIC DNA]</scope>
</reference>
<dbReference type="RefSeq" id="XP_031378617.1">
    <property type="nucleotide sequence ID" value="XM_031522757.1"/>
</dbReference>
<protein>
    <submittedName>
        <fullName evidence="5">Uncharacterized protein LOC116194035</fullName>
    </submittedName>
</protein>
<proteinExistence type="predicted"/>